<feature type="active site" description="Proton donor" evidence="5">
    <location>
        <position position="592"/>
    </location>
</feature>
<dbReference type="GO" id="GO:0005975">
    <property type="term" value="P:carbohydrate metabolic process"/>
    <property type="evidence" value="ECO:0007669"/>
    <property type="project" value="InterPro"/>
</dbReference>
<feature type="active site" evidence="5">
    <location>
        <position position="499"/>
    </location>
</feature>
<accession>A0AAW0M507</accession>
<comment type="cofactor">
    <cofactor evidence="6">
        <name>Ca(2+)</name>
        <dbReference type="ChEBI" id="CHEBI:29108"/>
    </cofactor>
</comment>
<keyword evidence="9" id="KW-0732">Signal</keyword>
<dbReference type="SUPFAM" id="SSF48225">
    <property type="entry name" value="Seven-hairpin glycosidases"/>
    <property type="match status" value="2"/>
</dbReference>
<reference evidence="10 11" key="1">
    <citation type="journal article" date="2018" name="Sci. Data">
        <title>The draft genome sequence of cork oak.</title>
        <authorList>
            <person name="Ramos A.M."/>
            <person name="Usie A."/>
            <person name="Barbosa P."/>
            <person name="Barros P.M."/>
            <person name="Capote T."/>
            <person name="Chaves I."/>
            <person name="Simoes F."/>
            <person name="Abreu I."/>
            <person name="Carrasquinho I."/>
            <person name="Faro C."/>
            <person name="Guimaraes J.B."/>
            <person name="Mendonca D."/>
            <person name="Nobrega F."/>
            <person name="Rodrigues L."/>
            <person name="Saibo N.J.M."/>
            <person name="Varela M.C."/>
            <person name="Egas C."/>
            <person name="Matos J."/>
            <person name="Miguel C.M."/>
            <person name="Oliveira M.M."/>
            <person name="Ricardo C.P."/>
            <person name="Goncalves S."/>
        </authorList>
    </citation>
    <scope>NUCLEOTIDE SEQUENCE [LARGE SCALE GENOMIC DNA]</scope>
    <source>
        <strain evidence="11">cv. HL8</strain>
    </source>
</reference>
<feature type="active site" description="Proton donor" evidence="5">
    <location>
        <position position="359"/>
    </location>
</feature>
<feature type="region of interest" description="Disordered" evidence="8">
    <location>
        <begin position="813"/>
        <end position="848"/>
    </location>
</feature>
<dbReference type="InterPro" id="IPR044674">
    <property type="entry name" value="EDEM1/2/3"/>
</dbReference>
<evidence type="ECO:0000256" key="4">
    <source>
        <dbReference type="ARBA" id="ARBA00023180"/>
    </source>
</evidence>
<gene>
    <name evidence="10" type="primary">MNS4</name>
    <name evidence="10" type="ORF">CFP56_015904</name>
</gene>
<keyword evidence="11" id="KW-1185">Reference proteome</keyword>
<feature type="signal peptide" evidence="9">
    <location>
        <begin position="1"/>
        <end position="20"/>
    </location>
</feature>
<evidence type="ECO:0000256" key="5">
    <source>
        <dbReference type="PIRSR" id="PIRSR601382-1"/>
    </source>
</evidence>
<comment type="similarity">
    <text evidence="2 7">Belongs to the glycosyl hydrolase 47 family.</text>
</comment>
<feature type="binding site" evidence="6">
    <location>
        <position position="703"/>
    </location>
    <ligand>
        <name>Ca(2+)</name>
        <dbReference type="ChEBI" id="CHEBI:29108"/>
    </ligand>
</feature>
<evidence type="ECO:0000256" key="8">
    <source>
        <dbReference type="SAM" id="MobiDB-lite"/>
    </source>
</evidence>
<protein>
    <recommendedName>
        <fullName evidence="7">alpha-1,2-Mannosidase</fullName>
        <ecNumber evidence="7">3.2.1.-</ecNumber>
    </recommendedName>
</protein>
<keyword evidence="7" id="KW-0378">Hydrolase</keyword>
<dbReference type="EMBL" id="PKMF04000024">
    <property type="protein sequence ID" value="KAK7857839.1"/>
    <property type="molecule type" value="Genomic_DNA"/>
</dbReference>
<feature type="chain" id="PRO_5043463327" description="alpha-1,2-Mannosidase" evidence="9">
    <location>
        <begin position="21"/>
        <end position="848"/>
    </location>
</feature>
<evidence type="ECO:0000256" key="3">
    <source>
        <dbReference type="ARBA" id="ARBA00022824"/>
    </source>
</evidence>
<feature type="region of interest" description="Disordered" evidence="8">
    <location>
        <begin position="738"/>
        <end position="760"/>
    </location>
</feature>
<dbReference type="PANTHER" id="PTHR45679:SF6">
    <property type="entry name" value="ER DEGRADATION-ENHANCING ALPHA-MANNOSIDASE-LIKE PROTEIN 2"/>
    <property type="match status" value="1"/>
</dbReference>
<evidence type="ECO:0000313" key="11">
    <source>
        <dbReference type="Proteomes" id="UP000237347"/>
    </source>
</evidence>
<dbReference type="Proteomes" id="UP000237347">
    <property type="component" value="Unassembled WGS sequence"/>
</dbReference>
<dbReference type="PRINTS" id="PR00747">
    <property type="entry name" value="GLYHDRLASE47"/>
</dbReference>
<dbReference type="GO" id="GO:1904380">
    <property type="term" value="P:endoplasmic reticulum mannose trimming"/>
    <property type="evidence" value="ECO:0007669"/>
    <property type="project" value="InterPro"/>
</dbReference>
<evidence type="ECO:0000313" key="10">
    <source>
        <dbReference type="EMBL" id="KAK7857839.1"/>
    </source>
</evidence>
<comment type="subcellular location">
    <subcellularLocation>
        <location evidence="1">Endoplasmic reticulum</location>
    </subcellularLocation>
</comment>
<dbReference type="AlphaFoldDB" id="A0AAW0M507"/>
<dbReference type="GO" id="GO:0016020">
    <property type="term" value="C:membrane"/>
    <property type="evidence" value="ECO:0007669"/>
    <property type="project" value="InterPro"/>
</dbReference>
<evidence type="ECO:0000256" key="7">
    <source>
        <dbReference type="RuleBase" id="RU361193"/>
    </source>
</evidence>
<keyword evidence="7" id="KW-0326">Glycosidase</keyword>
<evidence type="ECO:0000256" key="9">
    <source>
        <dbReference type="SAM" id="SignalP"/>
    </source>
</evidence>
<evidence type="ECO:0000256" key="6">
    <source>
        <dbReference type="PIRSR" id="PIRSR601382-2"/>
    </source>
</evidence>
<name>A0AAW0M507_QUESU</name>
<dbReference type="Gene3D" id="1.50.10.10">
    <property type="match status" value="2"/>
</dbReference>
<dbReference type="GO" id="GO:0005509">
    <property type="term" value="F:calcium ion binding"/>
    <property type="evidence" value="ECO:0007669"/>
    <property type="project" value="InterPro"/>
</dbReference>
<keyword evidence="4" id="KW-0325">Glycoprotein</keyword>
<dbReference type="InterPro" id="IPR036026">
    <property type="entry name" value="Seven-hairpin_glycosidases"/>
</dbReference>
<evidence type="ECO:0000256" key="2">
    <source>
        <dbReference type="ARBA" id="ARBA00007658"/>
    </source>
</evidence>
<comment type="caution">
    <text evidence="10">The sequence shown here is derived from an EMBL/GenBank/DDBJ whole genome shotgun (WGS) entry which is preliminary data.</text>
</comment>
<feature type="active site" evidence="5">
    <location>
        <position position="613"/>
    </location>
</feature>
<dbReference type="EC" id="3.2.1.-" evidence="7"/>
<dbReference type="Pfam" id="PF01532">
    <property type="entry name" value="Glyco_hydro_47"/>
    <property type="match status" value="2"/>
</dbReference>
<dbReference type="FunFam" id="1.50.10.10:FF:000015">
    <property type="entry name" value="alpha-1,2-Mannosidase"/>
    <property type="match status" value="1"/>
</dbReference>
<organism evidence="10 11">
    <name type="scientific">Quercus suber</name>
    <name type="common">Cork oak</name>
    <dbReference type="NCBI Taxonomy" id="58331"/>
    <lineage>
        <taxon>Eukaryota</taxon>
        <taxon>Viridiplantae</taxon>
        <taxon>Streptophyta</taxon>
        <taxon>Embryophyta</taxon>
        <taxon>Tracheophyta</taxon>
        <taxon>Spermatophyta</taxon>
        <taxon>Magnoliopsida</taxon>
        <taxon>eudicotyledons</taxon>
        <taxon>Gunneridae</taxon>
        <taxon>Pentapetalae</taxon>
        <taxon>rosids</taxon>
        <taxon>fabids</taxon>
        <taxon>Fagales</taxon>
        <taxon>Fagaceae</taxon>
        <taxon>Quercus</taxon>
    </lineage>
</organism>
<dbReference type="GO" id="GO:0044322">
    <property type="term" value="C:endoplasmic reticulum quality control compartment"/>
    <property type="evidence" value="ECO:0007669"/>
    <property type="project" value="GOC"/>
</dbReference>
<sequence>MEAPKRCFEILLLLLLLVSANPNAFLHRALAEGVTPEEAKQLRDENAILNALMLSRANDRTVGGSVRGMFYHAFNGYMEHAFPLDELRPLSCGGEDTLGGYALTLIDSLDMLALLGDWEHFASSVEWIGKNLQFDINKTVSVFETTIRVLGGLLSAHLIASDYATGMKIPSYDNQLLNLAEDLARRLLPAFETPTGIPFGSVNLLHGVDEHESKITSTAGGGTLTLEFGVLSRLTNDPIVDLPYEGWFFKSDYTCAAQEFNAILNALMLSRANDRTVGGSVRGMFYHAFNGYMEHAFPLDELRPLSCGGEDTLGGYALTLIDSLDMLALLGDWEHFASSVEWIGKNLQFDINKTVSVFETTIRVLGGLLSAHLIASDYATGMKIPSYDNQLLNLAEDLARRLLPAFETPTGIPFGSVNLLHGVDEHESKITSTAGGGTLTLEFGVLSRLTNDPIFEQVTKNAVRGLWARRSKLNLVGAHINVFTGEWTQKDAGIGTSIDSFYEYLLKAYLLFGDEEYLFIFQEAYAAAMHYLYNDPWYVEVNMDSAAIVWPLFNSLQAFWPGLQVLAGDIDPAIRTHKAFFSVWKRYGFTPEGFNLATLSVQQGQKSYPLRPELIESTYWLYKATRDPRYLDVGRDMVASLQYGARCPCGYCHISDVEFHKQEDHMESFFLAETVKYLWLLFDLAVGPDNLVENGPYKYIFSTEGHLLPATPQISLLREHCSYIGAFCKSSDYNQESRTSDIATDPHEANGSGSNEGQVHSRFSSSSTFFESTLTSGLVKGFCPGLSHGQKFGITYLEPVDTTNQYESANKREPNMLQSHSMVVVPDQGSDYSHSNNDNDHDNLQENQ</sequence>
<dbReference type="GO" id="GO:0004571">
    <property type="term" value="F:mannosyl-oligosaccharide 1,2-alpha-mannosidase activity"/>
    <property type="evidence" value="ECO:0007669"/>
    <property type="project" value="InterPro"/>
</dbReference>
<dbReference type="InterPro" id="IPR001382">
    <property type="entry name" value="Glyco_hydro_47"/>
</dbReference>
<keyword evidence="6" id="KW-0479">Metal-binding</keyword>
<dbReference type="PANTHER" id="PTHR45679">
    <property type="entry name" value="ER DEGRADATION-ENHANCING ALPHA-MANNOSIDASE-LIKE PROTEIN 2"/>
    <property type="match status" value="1"/>
</dbReference>
<keyword evidence="3" id="KW-0256">Endoplasmic reticulum</keyword>
<keyword evidence="6" id="KW-0106">Calcium</keyword>
<dbReference type="InterPro" id="IPR012341">
    <property type="entry name" value="6hp_glycosidase-like_sf"/>
</dbReference>
<evidence type="ECO:0000256" key="1">
    <source>
        <dbReference type="ARBA" id="ARBA00004240"/>
    </source>
</evidence>
<feature type="compositionally biased region" description="Basic and acidic residues" evidence="8">
    <location>
        <begin position="837"/>
        <end position="848"/>
    </location>
</feature>
<proteinExistence type="inferred from homology"/>